<organism evidence="1 2">
    <name type="scientific">Parasphingorhabdus litoris</name>
    <dbReference type="NCBI Taxonomy" id="394733"/>
    <lineage>
        <taxon>Bacteria</taxon>
        <taxon>Pseudomonadati</taxon>
        <taxon>Pseudomonadota</taxon>
        <taxon>Alphaproteobacteria</taxon>
        <taxon>Sphingomonadales</taxon>
        <taxon>Sphingomonadaceae</taxon>
        <taxon>Parasphingorhabdus</taxon>
    </lineage>
</organism>
<sequence length="109" mass="12025">MAQTFTCAVSKGIPYCEYKGKVRQAYMNDDNLVLMYFEEYIDLSVVSAAGYSGVSGTYAAAYLHTENPAFAEALYSTILTALAADKEVAIQMRGSQGGLLKIDRFWIQQ</sequence>
<evidence type="ECO:0000313" key="1">
    <source>
        <dbReference type="EMBL" id="GAA0464109.1"/>
    </source>
</evidence>
<name>A0ABN0ZZX6_9SPHN</name>
<protein>
    <submittedName>
        <fullName evidence="1">Uncharacterized protein</fullName>
    </submittedName>
</protein>
<proteinExistence type="predicted"/>
<evidence type="ECO:0000313" key="2">
    <source>
        <dbReference type="Proteomes" id="UP001500713"/>
    </source>
</evidence>
<gene>
    <name evidence="1" type="ORF">GCM10009096_00710</name>
</gene>
<accession>A0ABN0ZZX6</accession>
<keyword evidence="2" id="KW-1185">Reference proteome</keyword>
<comment type="caution">
    <text evidence="1">The sequence shown here is derived from an EMBL/GenBank/DDBJ whole genome shotgun (WGS) entry which is preliminary data.</text>
</comment>
<reference evidence="1 2" key="1">
    <citation type="journal article" date="2019" name="Int. J. Syst. Evol. Microbiol.">
        <title>The Global Catalogue of Microorganisms (GCM) 10K type strain sequencing project: providing services to taxonomists for standard genome sequencing and annotation.</title>
        <authorList>
            <consortium name="The Broad Institute Genomics Platform"/>
            <consortium name="The Broad Institute Genome Sequencing Center for Infectious Disease"/>
            <person name="Wu L."/>
            <person name="Ma J."/>
        </authorList>
    </citation>
    <scope>NUCLEOTIDE SEQUENCE [LARGE SCALE GENOMIC DNA]</scope>
    <source>
        <strain evidence="1 2">JCM 14162</strain>
    </source>
</reference>
<dbReference type="EMBL" id="BAAAEM010000002">
    <property type="protein sequence ID" value="GAA0464109.1"/>
    <property type="molecule type" value="Genomic_DNA"/>
</dbReference>
<dbReference type="Proteomes" id="UP001500713">
    <property type="component" value="Unassembled WGS sequence"/>
</dbReference>